<feature type="domain" description="BioF2-like acetyltransferase" evidence="1">
    <location>
        <begin position="108"/>
        <end position="255"/>
    </location>
</feature>
<dbReference type="GO" id="GO:0016740">
    <property type="term" value="F:transferase activity"/>
    <property type="evidence" value="ECO:0007669"/>
    <property type="project" value="UniProtKB-KW"/>
</dbReference>
<keyword evidence="3" id="KW-1185">Reference proteome</keyword>
<dbReference type="InterPro" id="IPR016181">
    <property type="entry name" value="Acyl_CoA_acyltransferase"/>
</dbReference>
<organism evidence="2 3">
    <name type="scientific">Allochromatium palmeri</name>
    <dbReference type="NCBI Taxonomy" id="231048"/>
    <lineage>
        <taxon>Bacteria</taxon>
        <taxon>Pseudomonadati</taxon>
        <taxon>Pseudomonadota</taxon>
        <taxon>Gammaproteobacteria</taxon>
        <taxon>Chromatiales</taxon>
        <taxon>Chromatiaceae</taxon>
        <taxon>Allochromatium</taxon>
    </lineage>
</organism>
<evidence type="ECO:0000313" key="3">
    <source>
        <dbReference type="Proteomes" id="UP000434044"/>
    </source>
</evidence>
<comment type="caution">
    <text evidence="2">The sequence shown here is derived from an EMBL/GenBank/DDBJ whole genome shotgun (WGS) entry which is preliminary data.</text>
</comment>
<dbReference type="AlphaFoldDB" id="A0A6N8EAA1"/>
<proteinExistence type="predicted"/>
<sequence>MKLDCQKTDYKLRFQLSELTLFSVRIQVCARQLTLRETMRLSTQAEPPEITIPEGSSAVMLRGLPANMIVKFSEQTSTTLCYVFSRSPRFYIELEGSFDDHIQRNCSSKSRSTLRRKIKKFREKCGGEIDWKIYRSPDEIAEFHTQALAVSANTYQEKLFQGGIAGDDQFKKQMLEDAAKDNARAYLLFDQGKPIAYLYLRSDEDVLTYDYLGYLPEYGKWSAGTVLQWLALESLFQENRYQLFDFTTGYGDHKRQFASNQVEEANAFFFRPTLKNRLLVAGHRAMSSFSAWVGDIVDRLGLRQKIKHLIRFGFKQS</sequence>
<evidence type="ECO:0000313" key="2">
    <source>
        <dbReference type="EMBL" id="MTW21202.1"/>
    </source>
</evidence>
<keyword evidence="2" id="KW-0808">Transferase</keyword>
<gene>
    <name evidence="2" type="ORF">GJ668_08830</name>
</gene>
<evidence type="ECO:0000259" key="1">
    <source>
        <dbReference type="Pfam" id="PF13480"/>
    </source>
</evidence>
<dbReference type="EMBL" id="WNKT01000015">
    <property type="protein sequence ID" value="MTW21202.1"/>
    <property type="molecule type" value="Genomic_DNA"/>
</dbReference>
<dbReference type="SUPFAM" id="SSF55729">
    <property type="entry name" value="Acyl-CoA N-acyltransferases (Nat)"/>
    <property type="match status" value="1"/>
</dbReference>
<accession>A0A6N8EAA1</accession>
<dbReference type="RefSeq" id="WP_155449790.1">
    <property type="nucleotide sequence ID" value="NZ_WNKT01000015.1"/>
</dbReference>
<dbReference type="OrthoDB" id="208468at2"/>
<dbReference type="Proteomes" id="UP000434044">
    <property type="component" value="Unassembled WGS sequence"/>
</dbReference>
<dbReference type="Gene3D" id="3.40.630.30">
    <property type="match status" value="1"/>
</dbReference>
<protein>
    <submittedName>
        <fullName evidence="2">GNAT family N-acetyltransferase</fullName>
    </submittedName>
</protein>
<dbReference type="InterPro" id="IPR038740">
    <property type="entry name" value="BioF2-like_GNAT_dom"/>
</dbReference>
<dbReference type="Pfam" id="PF13480">
    <property type="entry name" value="Acetyltransf_6"/>
    <property type="match status" value="1"/>
</dbReference>
<name>A0A6N8EAA1_9GAMM</name>
<reference evidence="2 3" key="1">
    <citation type="submission" date="2019-11" db="EMBL/GenBank/DDBJ databases">
        <title>Whole-genome sequence of the anaerobic purple sulfur bacterium Allochromatium palmeri DSM 15591.</title>
        <authorList>
            <person name="Kyndt J.A."/>
            <person name="Meyer T.E."/>
        </authorList>
    </citation>
    <scope>NUCLEOTIDE SEQUENCE [LARGE SCALE GENOMIC DNA]</scope>
    <source>
        <strain evidence="2 3">DSM 15591</strain>
    </source>
</reference>